<name>A0A9D4NBP8_DREPO</name>
<dbReference type="SUPFAM" id="SSF57414">
    <property type="entry name" value="Hairpin loop containing domain-like"/>
    <property type="match status" value="1"/>
</dbReference>
<dbReference type="Proteomes" id="UP000828390">
    <property type="component" value="Unassembled WGS sequence"/>
</dbReference>
<reference evidence="2" key="1">
    <citation type="journal article" date="2019" name="bioRxiv">
        <title>The Genome of the Zebra Mussel, Dreissena polymorpha: A Resource for Invasive Species Research.</title>
        <authorList>
            <person name="McCartney M.A."/>
            <person name="Auch B."/>
            <person name="Kono T."/>
            <person name="Mallez S."/>
            <person name="Zhang Y."/>
            <person name="Obille A."/>
            <person name="Becker A."/>
            <person name="Abrahante J.E."/>
            <person name="Garbe J."/>
            <person name="Badalamenti J.P."/>
            <person name="Herman A."/>
            <person name="Mangelson H."/>
            <person name="Liachko I."/>
            <person name="Sullivan S."/>
            <person name="Sone E.D."/>
            <person name="Koren S."/>
            <person name="Silverstein K.A.T."/>
            <person name="Beckman K.B."/>
            <person name="Gohl D.M."/>
        </authorList>
    </citation>
    <scope>NUCLEOTIDE SEQUENCE</scope>
    <source>
        <strain evidence="2">Duluth1</strain>
        <tissue evidence="2">Whole animal</tissue>
    </source>
</reference>
<evidence type="ECO:0000313" key="3">
    <source>
        <dbReference type="Proteomes" id="UP000828390"/>
    </source>
</evidence>
<dbReference type="EMBL" id="JAIWYP010000001">
    <property type="protein sequence ID" value="KAH3890814.1"/>
    <property type="molecule type" value="Genomic_DNA"/>
</dbReference>
<gene>
    <name evidence="2" type="ORF">DPMN_014903</name>
</gene>
<keyword evidence="3" id="KW-1185">Reference proteome</keyword>
<dbReference type="InterPro" id="IPR003609">
    <property type="entry name" value="Pan_app"/>
</dbReference>
<dbReference type="Gene3D" id="3.50.4.10">
    <property type="entry name" value="Hepatocyte Growth Factor"/>
    <property type="match status" value="1"/>
</dbReference>
<sequence length="71" mass="8248">MLNTPESTVFKVGSSIECAFICLRRTEQMCVTAQFEKATQNCELFNRFEHTYDPSHEKATIVFKFAARFFT</sequence>
<dbReference type="Pfam" id="PF00024">
    <property type="entry name" value="PAN_1"/>
    <property type="match status" value="1"/>
</dbReference>
<comment type="caution">
    <text evidence="2">The sequence shown here is derived from an EMBL/GenBank/DDBJ whole genome shotgun (WGS) entry which is preliminary data.</text>
</comment>
<protein>
    <recommendedName>
        <fullName evidence="1">Apple domain-containing protein</fullName>
    </recommendedName>
</protein>
<evidence type="ECO:0000313" key="2">
    <source>
        <dbReference type="EMBL" id="KAH3890814.1"/>
    </source>
</evidence>
<dbReference type="AlphaFoldDB" id="A0A9D4NBP8"/>
<accession>A0A9D4NBP8</accession>
<proteinExistence type="predicted"/>
<feature type="domain" description="Apple" evidence="1">
    <location>
        <begin position="4"/>
        <end position="51"/>
    </location>
</feature>
<evidence type="ECO:0000259" key="1">
    <source>
        <dbReference type="Pfam" id="PF00024"/>
    </source>
</evidence>
<organism evidence="2 3">
    <name type="scientific">Dreissena polymorpha</name>
    <name type="common">Zebra mussel</name>
    <name type="synonym">Mytilus polymorpha</name>
    <dbReference type="NCBI Taxonomy" id="45954"/>
    <lineage>
        <taxon>Eukaryota</taxon>
        <taxon>Metazoa</taxon>
        <taxon>Spiralia</taxon>
        <taxon>Lophotrochozoa</taxon>
        <taxon>Mollusca</taxon>
        <taxon>Bivalvia</taxon>
        <taxon>Autobranchia</taxon>
        <taxon>Heteroconchia</taxon>
        <taxon>Euheterodonta</taxon>
        <taxon>Imparidentia</taxon>
        <taxon>Neoheterodontei</taxon>
        <taxon>Myida</taxon>
        <taxon>Dreissenoidea</taxon>
        <taxon>Dreissenidae</taxon>
        <taxon>Dreissena</taxon>
    </lineage>
</organism>
<reference evidence="2" key="2">
    <citation type="submission" date="2020-11" db="EMBL/GenBank/DDBJ databases">
        <authorList>
            <person name="McCartney M.A."/>
            <person name="Auch B."/>
            <person name="Kono T."/>
            <person name="Mallez S."/>
            <person name="Becker A."/>
            <person name="Gohl D.M."/>
            <person name="Silverstein K.A.T."/>
            <person name="Koren S."/>
            <person name="Bechman K.B."/>
            <person name="Herman A."/>
            <person name="Abrahante J.E."/>
            <person name="Garbe J."/>
        </authorList>
    </citation>
    <scope>NUCLEOTIDE SEQUENCE</scope>
    <source>
        <strain evidence="2">Duluth1</strain>
        <tissue evidence="2">Whole animal</tissue>
    </source>
</reference>